<keyword evidence="9 15" id="KW-0547">Nucleotide-binding</keyword>
<evidence type="ECO:0000256" key="1">
    <source>
        <dbReference type="ARBA" id="ARBA00001946"/>
    </source>
</evidence>
<dbReference type="SUPFAM" id="SSF52009">
    <property type="entry name" value="Phosphohistidine domain"/>
    <property type="match status" value="1"/>
</dbReference>
<dbReference type="InterPro" id="IPR006319">
    <property type="entry name" value="PEP_synth"/>
</dbReference>
<dbReference type="InterPro" id="IPR015813">
    <property type="entry name" value="Pyrv/PenolPyrv_kinase-like_dom"/>
</dbReference>
<comment type="cofactor">
    <cofactor evidence="1 15">
        <name>Mg(2+)</name>
        <dbReference type="ChEBI" id="CHEBI:18420"/>
    </cofactor>
</comment>
<dbReference type="InterPro" id="IPR018274">
    <property type="entry name" value="PEP_util_AS"/>
</dbReference>
<keyword evidence="10 15" id="KW-0418">Kinase</keyword>
<evidence type="ECO:0000256" key="6">
    <source>
        <dbReference type="ARBA" id="ARBA00021623"/>
    </source>
</evidence>
<dbReference type="InterPro" id="IPR013815">
    <property type="entry name" value="ATP_grasp_subdomain_1"/>
</dbReference>
<feature type="domain" description="Pyruvate phosphate dikinase AMP/ATP-binding" evidence="17">
    <location>
        <begin position="19"/>
        <end position="348"/>
    </location>
</feature>
<evidence type="ECO:0000256" key="14">
    <source>
        <dbReference type="ARBA" id="ARBA00047700"/>
    </source>
</evidence>
<dbReference type="FunFam" id="3.30.1490.20:FF:000010">
    <property type="entry name" value="Phosphoenolpyruvate synthase"/>
    <property type="match status" value="1"/>
</dbReference>
<dbReference type="KEGG" id="mpaf:R5R33_00275"/>
<dbReference type="Gene3D" id="3.20.20.60">
    <property type="entry name" value="Phosphoenolpyruvate-binding domains"/>
    <property type="match status" value="1"/>
</dbReference>
<feature type="domain" description="PEP-utilising enzyme mobile" evidence="16">
    <location>
        <begin position="394"/>
        <end position="464"/>
    </location>
</feature>
<dbReference type="Gene3D" id="3.50.30.10">
    <property type="entry name" value="Phosphohistidine domain"/>
    <property type="match status" value="1"/>
</dbReference>
<dbReference type="InterPro" id="IPR002192">
    <property type="entry name" value="PPDK_AMP/ATP-bd"/>
</dbReference>
<dbReference type="SUPFAM" id="SSF51621">
    <property type="entry name" value="Phosphoenolpyruvate/pyruvate domain"/>
    <property type="match status" value="1"/>
</dbReference>
<dbReference type="PANTHER" id="PTHR43030">
    <property type="entry name" value="PHOSPHOENOLPYRUVATE SYNTHASE"/>
    <property type="match status" value="1"/>
</dbReference>
<evidence type="ECO:0000256" key="5">
    <source>
        <dbReference type="ARBA" id="ARBA00011996"/>
    </source>
</evidence>
<dbReference type="PIRSF" id="PIRSF000854">
    <property type="entry name" value="PEP_synthase"/>
    <property type="match status" value="1"/>
</dbReference>
<dbReference type="GO" id="GO:0046872">
    <property type="term" value="F:metal ion binding"/>
    <property type="evidence" value="ECO:0007669"/>
    <property type="project" value="UniProtKB-KW"/>
</dbReference>
<feature type="domain" description="PEP-utilising enzyme C-terminal" evidence="18">
    <location>
        <begin position="488"/>
        <end position="794"/>
    </location>
</feature>
<dbReference type="Gene3D" id="3.30.470.20">
    <property type="entry name" value="ATP-grasp fold, B domain"/>
    <property type="match status" value="1"/>
</dbReference>
<dbReference type="PROSITE" id="PS00742">
    <property type="entry name" value="PEP_ENZYMES_2"/>
    <property type="match status" value="1"/>
</dbReference>
<evidence type="ECO:0000259" key="18">
    <source>
        <dbReference type="Pfam" id="PF02896"/>
    </source>
</evidence>
<evidence type="ECO:0000256" key="4">
    <source>
        <dbReference type="ARBA" id="ARBA00007837"/>
    </source>
</evidence>
<comment type="catalytic activity">
    <reaction evidence="14 15">
        <text>pyruvate + ATP + H2O = phosphoenolpyruvate + AMP + phosphate + 2 H(+)</text>
        <dbReference type="Rhea" id="RHEA:11364"/>
        <dbReference type="ChEBI" id="CHEBI:15361"/>
        <dbReference type="ChEBI" id="CHEBI:15377"/>
        <dbReference type="ChEBI" id="CHEBI:15378"/>
        <dbReference type="ChEBI" id="CHEBI:30616"/>
        <dbReference type="ChEBI" id="CHEBI:43474"/>
        <dbReference type="ChEBI" id="CHEBI:58702"/>
        <dbReference type="ChEBI" id="CHEBI:456215"/>
        <dbReference type="EC" id="2.7.9.2"/>
    </reaction>
</comment>
<reference evidence="19 20" key="1">
    <citation type="submission" date="2023-10" db="EMBL/GenBank/DDBJ databases">
        <title>Description of Microbulbifer bruguierae sp. nov., isolated from the sediments of mangrove plant Bruguiera sexangula and comparative genomic analyses of the genus Microbulbifer.</title>
        <authorList>
            <person name="Long M."/>
        </authorList>
    </citation>
    <scope>NUCLEOTIDE SEQUENCE [LARGE SCALE GENOMIC DNA]</scope>
    <source>
        <strain evidence="19 20">SPO729</strain>
    </source>
</reference>
<evidence type="ECO:0000256" key="12">
    <source>
        <dbReference type="ARBA" id="ARBA00022842"/>
    </source>
</evidence>
<dbReference type="PROSITE" id="PS00370">
    <property type="entry name" value="PEP_ENZYMES_PHOS_SITE"/>
    <property type="match status" value="1"/>
</dbReference>
<dbReference type="Proteomes" id="UP001302477">
    <property type="component" value="Chromosome"/>
</dbReference>
<evidence type="ECO:0000256" key="2">
    <source>
        <dbReference type="ARBA" id="ARBA00002988"/>
    </source>
</evidence>
<dbReference type="InterPro" id="IPR023151">
    <property type="entry name" value="PEP_util_CS"/>
</dbReference>
<dbReference type="InterPro" id="IPR040442">
    <property type="entry name" value="Pyrv_kinase-like_dom_sf"/>
</dbReference>
<comment type="pathway">
    <text evidence="3 15">Carbohydrate biosynthesis; gluconeogenesis.</text>
</comment>
<proteinExistence type="inferred from homology"/>
<dbReference type="SUPFAM" id="SSF56059">
    <property type="entry name" value="Glutathione synthetase ATP-binding domain-like"/>
    <property type="match status" value="1"/>
</dbReference>
<dbReference type="Pfam" id="PF02896">
    <property type="entry name" value="PEP-utilizers_C"/>
    <property type="match status" value="1"/>
</dbReference>
<dbReference type="NCBIfam" id="TIGR01418">
    <property type="entry name" value="PEP_synth"/>
    <property type="match status" value="1"/>
</dbReference>
<name>A0AAU0N1W4_9GAMM</name>
<dbReference type="InterPro" id="IPR000121">
    <property type="entry name" value="PEP_util_C"/>
</dbReference>
<evidence type="ECO:0000256" key="11">
    <source>
        <dbReference type="ARBA" id="ARBA00022840"/>
    </source>
</evidence>
<dbReference type="AlphaFoldDB" id="A0AAU0N1W4"/>
<dbReference type="GO" id="GO:0008986">
    <property type="term" value="F:pyruvate, water dikinase activity"/>
    <property type="evidence" value="ECO:0007669"/>
    <property type="project" value="UniProtKB-EC"/>
</dbReference>
<dbReference type="PANTHER" id="PTHR43030:SF1">
    <property type="entry name" value="PHOSPHOENOLPYRUVATE SYNTHASE"/>
    <property type="match status" value="1"/>
</dbReference>
<dbReference type="EC" id="2.7.9.2" evidence="5 15"/>
<keyword evidence="20" id="KW-1185">Reference proteome</keyword>
<dbReference type="FunFam" id="3.30.470.20:FF:000017">
    <property type="entry name" value="Phosphoenolpyruvate synthase"/>
    <property type="match status" value="1"/>
</dbReference>
<keyword evidence="11 15" id="KW-0067">ATP-binding</keyword>
<dbReference type="GO" id="GO:0005524">
    <property type="term" value="F:ATP binding"/>
    <property type="evidence" value="ECO:0007669"/>
    <property type="project" value="UniProtKB-KW"/>
</dbReference>
<accession>A0AAU0N1W4</accession>
<evidence type="ECO:0000256" key="8">
    <source>
        <dbReference type="ARBA" id="ARBA00022723"/>
    </source>
</evidence>
<evidence type="ECO:0000259" key="16">
    <source>
        <dbReference type="Pfam" id="PF00391"/>
    </source>
</evidence>
<dbReference type="Gene3D" id="3.30.1490.20">
    <property type="entry name" value="ATP-grasp fold, A domain"/>
    <property type="match status" value="1"/>
</dbReference>
<evidence type="ECO:0000256" key="10">
    <source>
        <dbReference type="ARBA" id="ARBA00022777"/>
    </source>
</evidence>
<keyword evidence="12 15" id="KW-0460">Magnesium</keyword>
<dbReference type="RefSeq" id="WP_318954084.1">
    <property type="nucleotide sequence ID" value="NZ_CP137555.1"/>
</dbReference>
<comment type="similarity">
    <text evidence="4 15">Belongs to the PEP-utilizing enzyme family.</text>
</comment>
<dbReference type="InterPro" id="IPR036637">
    <property type="entry name" value="Phosphohistidine_dom_sf"/>
</dbReference>
<keyword evidence="8 15" id="KW-0479">Metal-binding</keyword>
<organism evidence="19 20">
    <name type="scientific">Microbulbifer pacificus</name>
    <dbReference type="NCBI Taxonomy" id="407164"/>
    <lineage>
        <taxon>Bacteria</taxon>
        <taxon>Pseudomonadati</taxon>
        <taxon>Pseudomonadota</taxon>
        <taxon>Gammaproteobacteria</taxon>
        <taxon>Cellvibrionales</taxon>
        <taxon>Microbulbiferaceae</taxon>
        <taxon>Microbulbifer</taxon>
    </lineage>
</organism>
<evidence type="ECO:0000313" key="20">
    <source>
        <dbReference type="Proteomes" id="UP001302477"/>
    </source>
</evidence>
<evidence type="ECO:0000313" key="19">
    <source>
        <dbReference type="EMBL" id="WOX05614.1"/>
    </source>
</evidence>
<dbReference type="NCBIfam" id="NF005057">
    <property type="entry name" value="PRK06464.1"/>
    <property type="match status" value="1"/>
</dbReference>
<evidence type="ECO:0000256" key="13">
    <source>
        <dbReference type="ARBA" id="ARBA00033470"/>
    </source>
</evidence>
<evidence type="ECO:0000259" key="17">
    <source>
        <dbReference type="Pfam" id="PF01326"/>
    </source>
</evidence>
<evidence type="ECO:0000256" key="7">
    <source>
        <dbReference type="ARBA" id="ARBA00022679"/>
    </source>
</evidence>
<sequence length="810" mass="88411">MADYHYIRWFAETGLSDISAVGGKAASLGEMYRTLTPKGIHVPNGFSITADAYRDMLDQASAWQPLRKLLASLASADSNQQAEIAAQARAIVYEAGLPDELVREIAAAYVELCEQYGPQLRLAVRSSATAEDLPEASFAGQHESFLNIGNLDGLLEACRRCFASLFTARAISYRERNGFDHFKVFLAIAVMKMVRADHGSSGVMFTLDTDSGFRDVVFITSAYGLGENIVQGLVDPDEFYVHKPTFERGHRCVLRRQLGAKQQTLVCDEDLNSQELHNIETPDARRAHYSLTDTDVLILADYAIETEKHYSAERGAPCPMDLEWAKDGDDGQLYLLQARPETVASQKPRNLLKRYRFSEKPEKSALLSTGRAIGTGIASGKLRRVSDATQLSAFNEGEILFAESTSPDWGPAMRKAAAVVTERGGRTCHAAIVAREFGIPAVVGIGSDHPLQDGEVVTLSCAEGDIGKIYRGELPFDITTTALDQVPTPKTRMMINLGSPEQAFRLSALPCQGVGLARMEFIVSEHIKAHPMALACPDKVTDEQDRNALKALTAYYENGNEFFIQKLSEGIGTIAAAFYPRPVIVRTSDFKSNEYARLIGGSSFEPHEENPMLGFRGAARYAHPAYAEGFALECAALKRAREEMGLDNIKVMIPFCRRIPEGEKVLAAMAEHGLTQGEAGLEVYVMCEIPNNVVQIDAFSQLFDGISIGSNDLTQLVLGVDRDSDIVSFDFDERDPGVMQMIRLAIEGAKRNGIPAGICGEAPSNYPEVAEYLVSLGITSISLSPDALLRTIEKVVAMETKVANGDSGTS</sequence>
<gene>
    <name evidence="19" type="primary">ppsA</name>
    <name evidence="19" type="ORF">R5R33_00275</name>
</gene>
<comment type="function">
    <text evidence="2 15">Catalyzes the phosphorylation of pyruvate to phosphoenolpyruvate.</text>
</comment>
<dbReference type="EMBL" id="CP137555">
    <property type="protein sequence ID" value="WOX05614.1"/>
    <property type="molecule type" value="Genomic_DNA"/>
</dbReference>
<dbReference type="Pfam" id="PF00391">
    <property type="entry name" value="PEP-utilizers"/>
    <property type="match status" value="1"/>
</dbReference>
<protein>
    <recommendedName>
        <fullName evidence="6 15">Phosphoenolpyruvate synthase</fullName>
        <shortName evidence="15">PEP synthase</shortName>
        <ecNumber evidence="5 15">2.7.9.2</ecNumber>
    </recommendedName>
    <alternativeName>
        <fullName evidence="13 15">Pyruvate, water dikinase</fullName>
    </alternativeName>
</protein>
<evidence type="ECO:0000256" key="3">
    <source>
        <dbReference type="ARBA" id="ARBA00004742"/>
    </source>
</evidence>
<dbReference type="Pfam" id="PF01326">
    <property type="entry name" value="PPDK_N"/>
    <property type="match status" value="1"/>
</dbReference>
<evidence type="ECO:0000256" key="15">
    <source>
        <dbReference type="PIRNR" id="PIRNR000854"/>
    </source>
</evidence>
<dbReference type="InterPro" id="IPR008279">
    <property type="entry name" value="PEP-util_enz_mobile_dom"/>
</dbReference>
<keyword evidence="7 15" id="KW-0808">Transferase</keyword>
<evidence type="ECO:0000256" key="9">
    <source>
        <dbReference type="ARBA" id="ARBA00022741"/>
    </source>
</evidence>